<dbReference type="EMBL" id="VTPC01001864">
    <property type="protein sequence ID" value="KAF2901108.1"/>
    <property type="molecule type" value="Genomic_DNA"/>
</dbReference>
<proteinExistence type="predicted"/>
<organism evidence="2 3">
    <name type="scientific">Ignelater luminosus</name>
    <name type="common">Cucubano</name>
    <name type="synonym">Pyrophorus luminosus</name>
    <dbReference type="NCBI Taxonomy" id="2038154"/>
    <lineage>
        <taxon>Eukaryota</taxon>
        <taxon>Metazoa</taxon>
        <taxon>Ecdysozoa</taxon>
        <taxon>Arthropoda</taxon>
        <taxon>Hexapoda</taxon>
        <taxon>Insecta</taxon>
        <taxon>Pterygota</taxon>
        <taxon>Neoptera</taxon>
        <taxon>Endopterygota</taxon>
        <taxon>Coleoptera</taxon>
        <taxon>Polyphaga</taxon>
        <taxon>Elateriformia</taxon>
        <taxon>Elateroidea</taxon>
        <taxon>Elateridae</taxon>
        <taxon>Agrypninae</taxon>
        <taxon>Pyrophorini</taxon>
        <taxon>Ignelater</taxon>
    </lineage>
</organism>
<accession>A0A8K0GKG6</accession>
<comment type="caution">
    <text evidence="2">The sequence shown here is derived from an EMBL/GenBank/DDBJ whole genome shotgun (WGS) entry which is preliminary data.</text>
</comment>
<evidence type="ECO:0000256" key="1">
    <source>
        <dbReference type="SAM" id="MobiDB-lite"/>
    </source>
</evidence>
<feature type="region of interest" description="Disordered" evidence="1">
    <location>
        <begin position="1"/>
        <end position="32"/>
    </location>
</feature>
<reference evidence="2" key="1">
    <citation type="submission" date="2019-08" db="EMBL/GenBank/DDBJ databases">
        <title>The genome of the North American firefly Photinus pyralis.</title>
        <authorList>
            <consortium name="Photinus pyralis genome working group"/>
            <person name="Fallon T.R."/>
            <person name="Sander Lower S.E."/>
            <person name="Weng J.-K."/>
        </authorList>
    </citation>
    <scope>NUCLEOTIDE SEQUENCE</scope>
    <source>
        <strain evidence="2">TRF0915ILg1</strain>
        <tissue evidence="2">Whole body</tissue>
    </source>
</reference>
<evidence type="ECO:0000313" key="2">
    <source>
        <dbReference type="EMBL" id="KAF2901108.1"/>
    </source>
</evidence>
<keyword evidence="3" id="KW-1185">Reference proteome</keyword>
<protein>
    <submittedName>
        <fullName evidence="2">Uncharacterized protein</fullName>
    </submittedName>
</protein>
<sequence>MDFCRRSARISAQSNKRQDKKDNGRPPYNYRRNKNQTIDMVRTYAAVKNIMKELDRRDEQRDARERPRAG</sequence>
<evidence type="ECO:0000313" key="3">
    <source>
        <dbReference type="Proteomes" id="UP000801492"/>
    </source>
</evidence>
<dbReference type="AlphaFoldDB" id="A0A8K0GKG6"/>
<name>A0A8K0GKG6_IGNLU</name>
<gene>
    <name evidence="2" type="ORF">ILUMI_05082</name>
</gene>
<dbReference type="Proteomes" id="UP000801492">
    <property type="component" value="Unassembled WGS sequence"/>
</dbReference>